<evidence type="ECO:0000313" key="2">
    <source>
        <dbReference type="Proteomes" id="UP000821853"/>
    </source>
</evidence>
<dbReference type="EMBL" id="JABSTR010000009">
    <property type="protein sequence ID" value="KAH9378782.1"/>
    <property type="molecule type" value="Genomic_DNA"/>
</dbReference>
<dbReference type="VEuPathDB" id="VectorBase:HLOH_040318"/>
<organism evidence="1 2">
    <name type="scientific">Haemaphysalis longicornis</name>
    <name type="common">Bush tick</name>
    <dbReference type="NCBI Taxonomy" id="44386"/>
    <lineage>
        <taxon>Eukaryota</taxon>
        <taxon>Metazoa</taxon>
        <taxon>Ecdysozoa</taxon>
        <taxon>Arthropoda</taxon>
        <taxon>Chelicerata</taxon>
        <taxon>Arachnida</taxon>
        <taxon>Acari</taxon>
        <taxon>Parasitiformes</taxon>
        <taxon>Ixodida</taxon>
        <taxon>Ixodoidea</taxon>
        <taxon>Ixodidae</taxon>
        <taxon>Haemaphysalinae</taxon>
        <taxon>Haemaphysalis</taxon>
    </lineage>
</organism>
<accession>A0A9J6GJY3</accession>
<dbReference type="OrthoDB" id="6511505at2759"/>
<evidence type="ECO:0000313" key="1">
    <source>
        <dbReference type="EMBL" id="KAH9378782.1"/>
    </source>
</evidence>
<keyword evidence="2" id="KW-1185">Reference proteome</keyword>
<comment type="caution">
    <text evidence="1">The sequence shown here is derived from an EMBL/GenBank/DDBJ whole genome shotgun (WGS) entry which is preliminary data.</text>
</comment>
<dbReference type="Proteomes" id="UP000821853">
    <property type="component" value="Unassembled WGS sequence"/>
</dbReference>
<name>A0A9J6GJY3_HAELO</name>
<gene>
    <name evidence="1" type="ORF">HPB48_016127</name>
</gene>
<dbReference type="AlphaFoldDB" id="A0A9J6GJY3"/>
<reference evidence="1 2" key="1">
    <citation type="journal article" date="2020" name="Cell">
        <title>Large-Scale Comparative Analyses of Tick Genomes Elucidate Their Genetic Diversity and Vector Capacities.</title>
        <authorList>
            <consortium name="Tick Genome and Microbiome Consortium (TIGMIC)"/>
            <person name="Jia N."/>
            <person name="Wang J."/>
            <person name="Shi W."/>
            <person name="Du L."/>
            <person name="Sun Y."/>
            <person name="Zhan W."/>
            <person name="Jiang J.F."/>
            <person name="Wang Q."/>
            <person name="Zhang B."/>
            <person name="Ji P."/>
            <person name="Bell-Sakyi L."/>
            <person name="Cui X.M."/>
            <person name="Yuan T.T."/>
            <person name="Jiang B.G."/>
            <person name="Yang W.F."/>
            <person name="Lam T.T."/>
            <person name="Chang Q.C."/>
            <person name="Ding S.J."/>
            <person name="Wang X.J."/>
            <person name="Zhu J.G."/>
            <person name="Ruan X.D."/>
            <person name="Zhao L."/>
            <person name="Wei J.T."/>
            <person name="Ye R.Z."/>
            <person name="Que T.C."/>
            <person name="Du C.H."/>
            <person name="Zhou Y.H."/>
            <person name="Cheng J.X."/>
            <person name="Dai P.F."/>
            <person name="Guo W.B."/>
            <person name="Han X.H."/>
            <person name="Huang E.J."/>
            <person name="Li L.F."/>
            <person name="Wei W."/>
            <person name="Gao Y.C."/>
            <person name="Liu J.Z."/>
            <person name="Shao H.Z."/>
            <person name="Wang X."/>
            <person name="Wang C.C."/>
            <person name="Yang T.C."/>
            <person name="Huo Q.B."/>
            <person name="Li W."/>
            <person name="Chen H.Y."/>
            <person name="Chen S.E."/>
            <person name="Zhou L.G."/>
            <person name="Ni X.B."/>
            <person name="Tian J.H."/>
            <person name="Sheng Y."/>
            <person name="Liu T."/>
            <person name="Pan Y.S."/>
            <person name="Xia L.Y."/>
            <person name="Li J."/>
            <person name="Zhao F."/>
            <person name="Cao W.C."/>
        </authorList>
    </citation>
    <scope>NUCLEOTIDE SEQUENCE [LARGE SCALE GENOMIC DNA]</scope>
    <source>
        <strain evidence="1">HaeL-2018</strain>
    </source>
</reference>
<protein>
    <submittedName>
        <fullName evidence="1">Uncharacterized protein</fullName>
    </submittedName>
</protein>
<sequence length="100" mass="10889">MTFLPRQDTKIAMRPRGGLNVGEITKYEVSRAILAAVRVSTKEGIHDVICPNNQQIIIVVSTPSRQNADCYSNVRILNINLAPVKGPPTGPSMASSAEYH</sequence>
<proteinExistence type="predicted"/>